<organism evidence="1 2">
    <name type="scientific">Candidatus Bodocaedibacter vickermanii</name>
    <dbReference type="NCBI Taxonomy" id="2741701"/>
    <lineage>
        <taxon>Bacteria</taxon>
        <taxon>Pseudomonadati</taxon>
        <taxon>Pseudomonadota</taxon>
        <taxon>Alphaproteobacteria</taxon>
        <taxon>Holosporales</taxon>
        <taxon>Candidatus Paracaedibacteraceae</taxon>
        <taxon>Candidatus Bodocaedibacter</taxon>
    </lineage>
</organism>
<proteinExistence type="predicted"/>
<dbReference type="RefSeq" id="WP_350331818.1">
    <property type="nucleotide sequence ID" value="NZ_CP054719.1"/>
</dbReference>
<dbReference type="Proteomes" id="UP000594001">
    <property type="component" value="Chromosome"/>
</dbReference>
<sequence length="383" mass="42625">MIKKLLLTAGLLSTTYGADTTLITGVDDHKSLHADQITIVDSEHSSEKITAALNGIQSILTNPDAIIEELKQAILELSELSYINRLNIKDCGEGSPDNFKLSATIELRIPEIQSFARTHAASLLPQLMKMLLDFRDSEALKGLFLLTAFSTDFTPEIVEIFMSDSALSLIDTWLGSADSLKEGAILFLVCQLINTVQNPDHIAKLQDLTLKHFSNFMDLIAHQCFAIFKLASLESENTSKFIYGLHQSLIKIIYNLASFTSVNGEPIIIIDANESALPKKIEKTNKAFCLLLLLKNYRDVVLNHTLYVLHLDEFSHLQGGLENDPLLKESRFIQEGNPIHRNRIMAELDEVTLTDRMVAFLTDAGLGHLLFQTTSPAKVFIAE</sequence>
<evidence type="ECO:0000313" key="1">
    <source>
        <dbReference type="EMBL" id="QOL20267.1"/>
    </source>
</evidence>
<dbReference type="AlphaFoldDB" id="A0A7L9RUI2"/>
<dbReference type="EMBL" id="CP054719">
    <property type="protein sequence ID" value="QOL20267.1"/>
    <property type="molecule type" value="Genomic_DNA"/>
</dbReference>
<name>A0A7L9RUI2_9PROT</name>
<accession>A0A7L9RUI2</accession>
<reference evidence="1 2" key="1">
    <citation type="submission" date="2020-06" db="EMBL/GenBank/DDBJ databases">
        <title>The endosymbiont of the kinetoplastid Bodo saltans is a Paracaedibacter-like alpha-proteobacterium possessing a putative toxin-antitoxin system.</title>
        <authorList>
            <person name="Midha S."/>
            <person name="Rigden D.J."/>
            <person name="Siozios S."/>
            <person name="Hurst G.D.D."/>
            <person name="Jackson A.P."/>
        </authorList>
    </citation>
    <scope>NUCLEOTIDE SEQUENCE [LARGE SCALE GENOMIC DNA]</scope>
    <source>
        <strain evidence="1">Lake Konstanz</strain>
    </source>
</reference>
<dbReference type="KEGG" id="pbal:CPBP_01051"/>
<gene>
    <name evidence="1" type="ORF">CPBP_01051</name>
</gene>
<protein>
    <submittedName>
        <fullName evidence="1">Uncharacterized protein</fullName>
    </submittedName>
</protein>
<evidence type="ECO:0000313" key="2">
    <source>
        <dbReference type="Proteomes" id="UP000594001"/>
    </source>
</evidence>
<keyword evidence="2" id="KW-1185">Reference proteome</keyword>